<dbReference type="PIRSF" id="PIRSF001473">
    <property type="entry name" value="FK506-bp_FPR3"/>
    <property type="match status" value="1"/>
</dbReference>
<feature type="compositionally biased region" description="Basic and acidic residues" evidence="7">
    <location>
        <begin position="157"/>
        <end position="188"/>
    </location>
</feature>
<gene>
    <name evidence="9" type="ORF">AYI68_g5554</name>
</gene>
<dbReference type="SUPFAM" id="SSF54534">
    <property type="entry name" value="FKBP-like"/>
    <property type="match status" value="1"/>
</dbReference>
<comment type="similarity">
    <text evidence="2">Belongs to the FKBP-type PPIase family. FKBP3/4 subfamily.</text>
</comment>
<accession>A0A1R0GTZ6</accession>
<comment type="catalytic activity">
    <reaction evidence="1 6">
        <text>[protein]-peptidylproline (omega=180) = [protein]-peptidylproline (omega=0)</text>
        <dbReference type="Rhea" id="RHEA:16237"/>
        <dbReference type="Rhea" id="RHEA-COMP:10747"/>
        <dbReference type="Rhea" id="RHEA-COMP:10748"/>
        <dbReference type="ChEBI" id="CHEBI:83833"/>
        <dbReference type="ChEBI" id="CHEBI:83834"/>
        <dbReference type="EC" id="5.2.1.8"/>
    </reaction>
</comment>
<comment type="caution">
    <text evidence="9">The sequence shown here is derived from an EMBL/GenBank/DDBJ whole genome shotgun (WGS) entry which is preliminary data.</text>
</comment>
<dbReference type="OrthoDB" id="1902587at2759"/>
<dbReference type="Pfam" id="PF00254">
    <property type="entry name" value="FKBP_C"/>
    <property type="match status" value="1"/>
</dbReference>
<keyword evidence="10" id="KW-1185">Reference proteome</keyword>
<reference evidence="9 10" key="1">
    <citation type="journal article" date="2016" name="Mol. Biol. Evol.">
        <title>Genome-Wide Survey of Gut Fungi (Harpellales) Reveals the First Horizontally Transferred Ubiquitin Gene from a Mosquito Host.</title>
        <authorList>
            <person name="Wang Y."/>
            <person name="White M.M."/>
            <person name="Kvist S."/>
            <person name="Moncalvo J.M."/>
        </authorList>
    </citation>
    <scope>NUCLEOTIDE SEQUENCE [LARGE SCALE GENOMIC DNA]</scope>
    <source>
        <strain evidence="9 10">ALG-7-W6</strain>
    </source>
</reference>
<dbReference type="GO" id="GO:0003755">
    <property type="term" value="F:peptidyl-prolyl cis-trans isomerase activity"/>
    <property type="evidence" value="ECO:0007669"/>
    <property type="project" value="UniProtKB-KW"/>
</dbReference>
<feature type="region of interest" description="Disordered" evidence="7">
    <location>
        <begin position="1"/>
        <end position="52"/>
    </location>
</feature>
<organism evidence="9 10">
    <name type="scientific">Smittium mucronatum</name>
    <dbReference type="NCBI Taxonomy" id="133383"/>
    <lineage>
        <taxon>Eukaryota</taxon>
        <taxon>Fungi</taxon>
        <taxon>Fungi incertae sedis</taxon>
        <taxon>Zoopagomycota</taxon>
        <taxon>Kickxellomycotina</taxon>
        <taxon>Harpellomycetes</taxon>
        <taxon>Harpellales</taxon>
        <taxon>Legeriomycetaceae</taxon>
        <taxon>Smittium</taxon>
    </lineage>
</organism>
<keyword evidence="5 6" id="KW-0413">Isomerase</keyword>
<evidence type="ECO:0000256" key="7">
    <source>
        <dbReference type="SAM" id="MobiDB-lite"/>
    </source>
</evidence>
<feature type="compositionally biased region" description="Basic residues" evidence="7">
    <location>
        <begin position="147"/>
        <end position="156"/>
    </location>
</feature>
<dbReference type="EC" id="5.2.1.8" evidence="3 6"/>
<evidence type="ECO:0000259" key="8">
    <source>
        <dbReference type="PROSITE" id="PS50059"/>
    </source>
</evidence>
<feature type="compositionally biased region" description="Acidic residues" evidence="7">
    <location>
        <begin position="12"/>
        <end position="31"/>
    </location>
</feature>
<evidence type="ECO:0000256" key="3">
    <source>
        <dbReference type="ARBA" id="ARBA00013194"/>
    </source>
</evidence>
<dbReference type="Gene3D" id="3.10.50.40">
    <property type="match status" value="1"/>
</dbReference>
<dbReference type="EMBL" id="LSSL01003553">
    <property type="protein sequence ID" value="OLY80351.1"/>
    <property type="molecule type" value="Genomic_DNA"/>
</dbReference>
<dbReference type="GO" id="GO:0005730">
    <property type="term" value="C:nucleolus"/>
    <property type="evidence" value="ECO:0007669"/>
    <property type="project" value="TreeGrafter"/>
</dbReference>
<feature type="non-terminal residue" evidence="9">
    <location>
        <position position="1"/>
    </location>
</feature>
<evidence type="ECO:0000256" key="1">
    <source>
        <dbReference type="ARBA" id="ARBA00000971"/>
    </source>
</evidence>
<protein>
    <recommendedName>
        <fullName evidence="3 6">peptidylprolyl isomerase</fullName>
        <ecNumber evidence="3 6">5.2.1.8</ecNumber>
    </recommendedName>
</protein>
<dbReference type="PROSITE" id="PS50059">
    <property type="entry name" value="FKBP_PPIASE"/>
    <property type="match status" value="1"/>
</dbReference>
<evidence type="ECO:0000256" key="2">
    <source>
        <dbReference type="ARBA" id="ARBA00007838"/>
    </source>
</evidence>
<evidence type="ECO:0000256" key="5">
    <source>
        <dbReference type="ARBA" id="ARBA00023235"/>
    </source>
</evidence>
<dbReference type="InterPro" id="IPR023566">
    <property type="entry name" value="PPIase_Fpr3/Fpr4-like"/>
</dbReference>
<dbReference type="InterPro" id="IPR046357">
    <property type="entry name" value="PPIase_dom_sf"/>
</dbReference>
<evidence type="ECO:0000313" key="9">
    <source>
        <dbReference type="EMBL" id="OLY80351.1"/>
    </source>
</evidence>
<dbReference type="InterPro" id="IPR001179">
    <property type="entry name" value="PPIase_FKBP_dom"/>
</dbReference>
<dbReference type="AlphaFoldDB" id="A0A1R0GTZ6"/>
<dbReference type="STRING" id="133383.A0A1R0GTZ6"/>
<dbReference type="Proteomes" id="UP000187455">
    <property type="component" value="Unassembled WGS sequence"/>
</dbReference>
<dbReference type="PANTHER" id="PTHR43811:SF19">
    <property type="entry name" value="39 KDA FK506-BINDING NUCLEAR PROTEIN"/>
    <property type="match status" value="1"/>
</dbReference>
<evidence type="ECO:0000313" key="10">
    <source>
        <dbReference type="Proteomes" id="UP000187455"/>
    </source>
</evidence>
<feature type="region of interest" description="Disordered" evidence="7">
    <location>
        <begin position="136"/>
        <end position="188"/>
    </location>
</feature>
<sequence>EIHLVGNYVDYGNDEEDEDEDDSEFDSEDYDFPAGDLDSLLSNGMDDSDSQDDVDYDIEELMSDDEVDEPVYGKIEEITTEVIEPQPTATLTKAQKRKAAKMIAAAAAAQEAVEEAVAEEVAGEIVEGLVENMLAKEEENKEAQTPSKKKKKNKKAKQAEQEKSKDEASHQHHHHDKETVQSKADKKADTKRVLANGLVIEDKKIGTGNPVKNGNKVGMYYIGKLASNNKQFDACTKGKPFHFSLGKGQVIKGWDLGIAGMKIGGERRLTIPPALAYGSRGAPPDIPPNSTLIFDVRLSESR</sequence>
<dbReference type="FunFam" id="3.10.50.40:FF:000006">
    <property type="entry name" value="Peptidyl-prolyl cis-trans isomerase"/>
    <property type="match status" value="1"/>
</dbReference>
<proteinExistence type="inferred from homology"/>
<name>A0A1R0GTZ6_9FUNG</name>
<keyword evidence="4 6" id="KW-0697">Rotamase</keyword>
<dbReference type="PANTHER" id="PTHR43811">
    <property type="entry name" value="FKBP-TYPE PEPTIDYL-PROLYL CIS-TRANS ISOMERASE FKPA"/>
    <property type="match status" value="1"/>
</dbReference>
<evidence type="ECO:0000256" key="6">
    <source>
        <dbReference type="PROSITE-ProRule" id="PRU00277"/>
    </source>
</evidence>
<dbReference type="GO" id="GO:0000785">
    <property type="term" value="C:chromatin"/>
    <property type="evidence" value="ECO:0007669"/>
    <property type="project" value="TreeGrafter"/>
</dbReference>
<feature type="domain" description="PPIase FKBP-type" evidence="8">
    <location>
        <begin position="214"/>
        <end position="302"/>
    </location>
</feature>
<evidence type="ECO:0000256" key="4">
    <source>
        <dbReference type="ARBA" id="ARBA00023110"/>
    </source>
</evidence>